<dbReference type="PANTHER" id="PTHR11803">
    <property type="entry name" value="2-IMINOBUTANOATE/2-IMINOPROPANOATE DEAMINASE RIDA"/>
    <property type="match status" value="1"/>
</dbReference>
<dbReference type="PANTHER" id="PTHR11803:SF58">
    <property type="entry name" value="PROTEIN HMF1-RELATED"/>
    <property type="match status" value="1"/>
</dbReference>
<keyword evidence="3" id="KW-1185">Reference proteome</keyword>
<comment type="similarity">
    <text evidence="1">Belongs to the RutC family.</text>
</comment>
<name>A0ABW3J7Y9_9HYPH</name>
<dbReference type="Pfam" id="PF01042">
    <property type="entry name" value="Ribonuc_L-PSP"/>
    <property type="match status" value="3"/>
</dbReference>
<gene>
    <name evidence="2" type="ORF">ACFQ2F_04915</name>
</gene>
<dbReference type="InterPro" id="IPR006175">
    <property type="entry name" value="YjgF/YER057c/UK114"/>
</dbReference>
<accession>A0ABW3J7Y9</accession>
<evidence type="ECO:0000256" key="1">
    <source>
        <dbReference type="ARBA" id="ARBA00010552"/>
    </source>
</evidence>
<keyword evidence="2" id="KW-0378">Hydrolase</keyword>
<comment type="caution">
    <text evidence="2">The sequence shown here is derived from an EMBL/GenBank/DDBJ whole genome shotgun (WGS) entry which is preliminary data.</text>
</comment>
<protein>
    <submittedName>
        <fullName evidence="2">RidA family protein</fullName>
        <ecNumber evidence="2">3.5.-.-</ecNumber>
    </submittedName>
</protein>
<dbReference type="Gene3D" id="3.30.1330.40">
    <property type="entry name" value="RutC-like"/>
    <property type="match status" value="3"/>
</dbReference>
<dbReference type="CDD" id="cd00448">
    <property type="entry name" value="YjgF_YER057c_UK114_family"/>
    <property type="match status" value="3"/>
</dbReference>
<evidence type="ECO:0000313" key="2">
    <source>
        <dbReference type="EMBL" id="MFD0986434.1"/>
    </source>
</evidence>
<evidence type="ECO:0000313" key="3">
    <source>
        <dbReference type="Proteomes" id="UP001597102"/>
    </source>
</evidence>
<dbReference type="EMBL" id="JBHTJO010000001">
    <property type="protein sequence ID" value="MFD0986434.1"/>
    <property type="molecule type" value="Genomic_DNA"/>
</dbReference>
<proteinExistence type="inferred from homology"/>
<dbReference type="InterPro" id="IPR035959">
    <property type="entry name" value="RutC-like_sf"/>
</dbReference>
<dbReference type="GO" id="GO:0016787">
    <property type="term" value="F:hydrolase activity"/>
    <property type="evidence" value="ECO:0007669"/>
    <property type="project" value="UniProtKB-KW"/>
</dbReference>
<dbReference type="EC" id="3.5.-.-" evidence="2"/>
<dbReference type="Proteomes" id="UP001597102">
    <property type="component" value="Unassembled WGS sequence"/>
</dbReference>
<reference evidence="3" key="1">
    <citation type="journal article" date="2019" name="Int. J. Syst. Evol. Microbiol.">
        <title>The Global Catalogue of Microorganisms (GCM) 10K type strain sequencing project: providing services to taxonomists for standard genome sequencing and annotation.</title>
        <authorList>
            <consortium name="The Broad Institute Genomics Platform"/>
            <consortium name="The Broad Institute Genome Sequencing Center for Infectious Disease"/>
            <person name="Wu L."/>
            <person name="Ma J."/>
        </authorList>
    </citation>
    <scope>NUCLEOTIDE SEQUENCE [LARGE SCALE GENOMIC DNA]</scope>
    <source>
        <strain evidence="3">CCUG 61697</strain>
    </source>
</reference>
<dbReference type="SUPFAM" id="SSF55298">
    <property type="entry name" value="YjgF-like"/>
    <property type="match status" value="3"/>
</dbReference>
<organism evidence="2 3">
    <name type="scientific">Methyloligella solikamskensis</name>
    <dbReference type="NCBI Taxonomy" id="1177756"/>
    <lineage>
        <taxon>Bacteria</taxon>
        <taxon>Pseudomonadati</taxon>
        <taxon>Pseudomonadota</taxon>
        <taxon>Alphaproteobacteria</taxon>
        <taxon>Hyphomicrobiales</taxon>
        <taxon>Hyphomicrobiaceae</taxon>
        <taxon>Methyloligella</taxon>
    </lineage>
</organism>
<sequence length="388" mass="41090">MSVSAAELVEMRRPYGKAQDLIFVSAQTGDPSDGAKAQLAEVMEKIGAVLKDARCTPSDVVKLGIFYHQSLTAGEADLLLEARRWFPDDYAPVVTMIPLHHVPNGCLVQGEAIAITPGTSRATRKTVEGPTIKGKPGFSQSVRCGDLVFVGAQMSVDDDGETLHEGDIVAQAKTTIANLEAALKAAGTDLSAGAKLNTYYVGTGTTEDWRQAAQVRSDGFQKPGPGATGLPIPGSFPDDILVRQEIIAIAEEDGSPAPRVTSWPDGVWDWPIPVSFEQGLLINGLIITGGQIAADTKGIAVYPDDLAAQTRDVMETIVKIIAGYGVDTSALSKMTIFYATDGDPADLDTIMQEVAPFFPKSWPALTIVPLGRIGLTGIDIEIEAVGQV</sequence>
<dbReference type="RefSeq" id="WP_379086561.1">
    <property type="nucleotide sequence ID" value="NZ_JBHTJO010000001.1"/>
</dbReference>